<dbReference type="InterPro" id="IPR018588">
    <property type="entry name" value="Dihaem_cytochrome-c"/>
</dbReference>
<organism evidence="2 3">
    <name type="scientific">Microvirgula aerodenitrificans</name>
    <dbReference type="NCBI Taxonomy" id="57480"/>
    <lineage>
        <taxon>Bacteria</taxon>
        <taxon>Pseudomonadati</taxon>
        <taxon>Pseudomonadota</taxon>
        <taxon>Betaproteobacteria</taxon>
        <taxon>Neisseriales</taxon>
        <taxon>Aquaspirillaceae</taxon>
        <taxon>Microvirgula</taxon>
    </lineage>
</organism>
<dbReference type="STRING" id="1122240.GCA_000620105_01934"/>
<dbReference type="Pfam" id="PF09626">
    <property type="entry name" value="DHC"/>
    <property type="match status" value="1"/>
</dbReference>
<dbReference type="KEGG" id="maer:DAI18_17220"/>
<accession>A0A2S0PDX5</accession>
<dbReference type="EMBL" id="CP028519">
    <property type="protein sequence ID" value="AVY95588.1"/>
    <property type="molecule type" value="Genomic_DNA"/>
</dbReference>
<feature type="signal peptide" evidence="1">
    <location>
        <begin position="1"/>
        <end position="20"/>
    </location>
</feature>
<reference evidence="2 3" key="1">
    <citation type="submission" date="2018-04" db="EMBL/GenBank/DDBJ databases">
        <title>Denitrifier Microvirgula.</title>
        <authorList>
            <person name="Anderson E."/>
            <person name="Jang J."/>
            <person name="Ishii S."/>
        </authorList>
    </citation>
    <scope>NUCLEOTIDE SEQUENCE [LARGE SCALE GENOMIC DNA]</scope>
    <source>
        <strain evidence="2 3">BE2.4</strain>
    </source>
</reference>
<dbReference type="SUPFAM" id="SSF48695">
    <property type="entry name" value="Multiheme cytochromes"/>
    <property type="match status" value="1"/>
</dbReference>
<keyword evidence="3" id="KW-1185">Reference proteome</keyword>
<evidence type="ECO:0000313" key="2">
    <source>
        <dbReference type="EMBL" id="AVY95588.1"/>
    </source>
</evidence>
<keyword evidence="1" id="KW-0732">Signal</keyword>
<sequence>MRSPLLLTCLLTLLTLPALADNHDREGRHRYRQVPPNASYRAECASCHMAYPPGMLPAASWRRMMGGLDRHFGENASLDAATRDDITAFLVLWSAENTNPKYRRKYAENPASPPLRITSTVWFRHKHDEIRPDVFRRKGVGSAANCVACHRQAERGDFDDDSVRIPPR</sequence>
<dbReference type="AlphaFoldDB" id="A0A2S0PDX5"/>
<dbReference type="RefSeq" id="WP_107890024.1">
    <property type="nucleotide sequence ID" value="NZ_CP028519.1"/>
</dbReference>
<dbReference type="OrthoDB" id="5296814at2"/>
<name>A0A2S0PDX5_9NEIS</name>
<evidence type="ECO:0000313" key="3">
    <source>
        <dbReference type="Proteomes" id="UP000244173"/>
    </source>
</evidence>
<gene>
    <name evidence="2" type="ORF">DAI18_17220</name>
</gene>
<dbReference type="Proteomes" id="UP000244173">
    <property type="component" value="Chromosome"/>
</dbReference>
<protein>
    <submittedName>
        <fullName evidence="2">Cytochrome C</fullName>
    </submittedName>
</protein>
<dbReference type="InterPro" id="IPR036280">
    <property type="entry name" value="Multihaem_cyt_sf"/>
</dbReference>
<proteinExistence type="predicted"/>
<evidence type="ECO:0000256" key="1">
    <source>
        <dbReference type="SAM" id="SignalP"/>
    </source>
</evidence>
<feature type="chain" id="PRO_5015485392" evidence="1">
    <location>
        <begin position="21"/>
        <end position="168"/>
    </location>
</feature>